<dbReference type="AlphaFoldDB" id="A0A9W7FJZ6"/>
<feature type="transmembrane region" description="Helical" evidence="2">
    <location>
        <begin position="137"/>
        <end position="155"/>
    </location>
</feature>
<keyword evidence="4" id="KW-1185">Reference proteome</keyword>
<gene>
    <name evidence="3" type="ORF">TrLO_g1165</name>
</gene>
<feature type="transmembrane region" description="Helical" evidence="2">
    <location>
        <begin position="162"/>
        <end position="178"/>
    </location>
</feature>
<sequence length="789" mass="86671">MYHLPIAIVFPFTLFIYLKSMFPTVPGGDAGELLAEACHLGTAHPPGYPLFTILMHVVSEVGVNVDGWTPAAAANAACCLFGATTAVVLSQTAYKFISSEIGKDHDVLASYSGALCGVLFALSPLTWEYSVGAEVFALHNTLVAFILYFTVSVAVDECKKNRLVSGCLGALFCGLAISNQHTSILFIACLVPYVAHVIFVKGGEKQELVGLLAYFFVLGLAPYMYLVWASGRVMDGSWGDMTSFAGFKKHVLREEYGTLKLAPSGKVGDLTAWDGMLGRTVVWLLDLRMQIGVVFLMLAVFGMVGRWSVGEVRAAGGRGGRVVKVKQSKKGKKKGKTPKEEEEKDNEAVLNELTSAATKTKKGSGNNNNLKAALLSTLFFYVVVWNGVFSNLPLNVPMAYAVHSRFWFQPNMLMCMFAGLGFSNVLSKKPEIGLNGPKLGTILALVVALFVGLRFKDADRSDADFNSVYGKAMLDSIDDGSLLLSHTDLDWNTVRYLRKCEGLKPNIVHVSAQLLPYPWFQRQIDSGMFGDVNFPEILPDVSTNRFSEGNKQLLERFFEANHEKYPKNMYVDMQGISDVDLQPGGIWRGWLLIPHGLVYRVEKPNANALNEVPSYFGETEEELKKLEKLLVNVTPKYSSGSWEFACASVRNDAFYQAGLNYLTYGLEVGKALQKEPKLFSLYLDCLRRSTESLAGLVEGLEGGQLPLSYPMADLLKNVALSSVKNYQANVAAKKIEGDGAGEVRSTGTGEEWARKTAKGVVKAYLDLTKEEKDPGSYGFFKGFYEQEFK</sequence>
<dbReference type="Proteomes" id="UP001165122">
    <property type="component" value="Unassembled WGS sequence"/>
</dbReference>
<feature type="compositionally biased region" description="Basic residues" evidence="1">
    <location>
        <begin position="323"/>
        <end position="336"/>
    </location>
</feature>
<name>A0A9W7FJZ6_9STRA</name>
<feature type="transmembrane region" description="Helical" evidence="2">
    <location>
        <begin position="208"/>
        <end position="228"/>
    </location>
</feature>
<dbReference type="InterPro" id="IPR052724">
    <property type="entry name" value="GT117_domain-containing"/>
</dbReference>
<keyword evidence="2" id="KW-0812">Transmembrane</keyword>
<proteinExistence type="predicted"/>
<evidence type="ECO:0000313" key="4">
    <source>
        <dbReference type="Proteomes" id="UP001165122"/>
    </source>
</evidence>
<evidence type="ECO:0000313" key="3">
    <source>
        <dbReference type="EMBL" id="GMI13602.1"/>
    </source>
</evidence>
<evidence type="ECO:0000256" key="1">
    <source>
        <dbReference type="SAM" id="MobiDB-lite"/>
    </source>
</evidence>
<evidence type="ECO:0000256" key="2">
    <source>
        <dbReference type="SAM" id="Phobius"/>
    </source>
</evidence>
<feature type="transmembrane region" description="Helical" evidence="2">
    <location>
        <begin position="289"/>
        <end position="309"/>
    </location>
</feature>
<protein>
    <recommendedName>
        <fullName evidence="5">DUF2723 domain-containing protein</fullName>
    </recommendedName>
</protein>
<feature type="transmembrane region" description="Helical" evidence="2">
    <location>
        <begin position="184"/>
        <end position="201"/>
    </location>
</feature>
<feature type="transmembrane region" description="Helical" evidence="2">
    <location>
        <begin position="408"/>
        <end position="427"/>
    </location>
</feature>
<keyword evidence="2" id="KW-1133">Transmembrane helix</keyword>
<comment type="caution">
    <text evidence="3">The sequence shown here is derived from an EMBL/GenBank/DDBJ whole genome shotgun (WGS) entry which is preliminary data.</text>
</comment>
<keyword evidence="2" id="KW-0472">Membrane</keyword>
<feature type="transmembrane region" description="Helical" evidence="2">
    <location>
        <begin position="72"/>
        <end position="94"/>
    </location>
</feature>
<dbReference type="PANTHER" id="PTHR16214:SF3">
    <property type="entry name" value="TRANSMEMBRANE PROTEIN 260"/>
    <property type="match status" value="1"/>
</dbReference>
<feature type="transmembrane region" description="Helical" evidence="2">
    <location>
        <begin position="106"/>
        <end position="125"/>
    </location>
</feature>
<dbReference type="Pfam" id="PF11028">
    <property type="entry name" value="TMEM260-like"/>
    <property type="match status" value="1"/>
</dbReference>
<organism evidence="3 4">
    <name type="scientific">Triparma laevis f. longispina</name>
    <dbReference type="NCBI Taxonomy" id="1714387"/>
    <lineage>
        <taxon>Eukaryota</taxon>
        <taxon>Sar</taxon>
        <taxon>Stramenopiles</taxon>
        <taxon>Ochrophyta</taxon>
        <taxon>Bolidophyceae</taxon>
        <taxon>Parmales</taxon>
        <taxon>Triparmaceae</taxon>
        <taxon>Triparma</taxon>
    </lineage>
</organism>
<feature type="transmembrane region" description="Helical" evidence="2">
    <location>
        <begin position="369"/>
        <end position="388"/>
    </location>
</feature>
<feature type="region of interest" description="Disordered" evidence="1">
    <location>
        <begin position="323"/>
        <end position="347"/>
    </location>
</feature>
<accession>A0A9W7FJZ6</accession>
<feature type="transmembrane region" description="Helical" evidence="2">
    <location>
        <begin position="439"/>
        <end position="455"/>
    </location>
</feature>
<evidence type="ECO:0008006" key="5">
    <source>
        <dbReference type="Google" id="ProtNLM"/>
    </source>
</evidence>
<dbReference type="InterPro" id="IPR021280">
    <property type="entry name" value="TMEM260-like"/>
</dbReference>
<dbReference type="OrthoDB" id="197432at2759"/>
<reference evidence="4" key="1">
    <citation type="journal article" date="2023" name="Commun. Biol.">
        <title>Genome analysis of Parmales, the sister group of diatoms, reveals the evolutionary specialization of diatoms from phago-mixotrophs to photoautotrophs.</title>
        <authorList>
            <person name="Ban H."/>
            <person name="Sato S."/>
            <person name="Yoshikawa S."/>
            <person name="Yamada K."/>
            <person name="Nakamura Y."/>
            <person name="Ichinomiya M."/>
            <person name="Sato N."/>
            <person name="Blanc-Mathieu R."/>
            <person name="Endo H."/>
            <person name="Kuwata A."/>
            <person name="Ogata H."/>
        </authorList>
    </citation>
    <scope>NUCLEOTIDE SEQUENCE [LARGE SCALE GENOMIC DNA]</scope>
    <source>
        <strain evidence="4">NIES 3700</strain>
    </source>
</reference>
<dbReference type="PANTHER" id="PTHR16214">
    <property type="entry name" value="TRANSMEMBRANE PROTEIN 260"/>
    <property type="match status" value="1"/>
</dbReference>
<dbReference type="EMBL" id="BRXW01000195">
    <property type="protein sequence ID" value="GMI13602.1"/>
    <property type="molecule type" value="Genomic_DNA"/>
</dbReference>